<evidence type="ECO:0000256" key="17">
    <source>
        <dbReference type="ARBA" id="ARBA00023136"/>
    </source>
</evidence>
<evidence type="ECO:0000256" key="9">
    <source>
        <dbReference type="ARBA" id="ARBA00022519"/>
    </source>
</evidence>
<organism evidence="19 20">
    <name type="scientific">Paramagnetospirillum marisnigri</name>
    <dbReference type="NCBI Taxonomy" id="1285242"/>
    <lineage>
        <taxon>Bacteria</taxon>
        <taxon>Pseudomonadati</taxon>
        <taxon>Pseudomonadota</taxon>
        <taxon>Alphaproteobacteria</taxon>
        <taxon>Rhodospirillales</taxon>
        <taxon>Magnetospirillaceae</taxon>
        <taxon>Paramagnetospirillum</taxon>
    </lineage>
</organism>
<dbReference type="NCBIfam" id="TIGR02968">
    <property type="entry name" value="succ_dehyd_anc"/>
    <property type="match status" value="1"/>
</dbReference>
<dbReference type="InterPro" id="IPR034804">
    <property type="entry name" value="SQR/QFR_C/D"/>
</dbReference>
<dbReference type="STRING" id="1285242.A6A04_01585"/>
<evidence type="ECO:0000256" key="4">
    <source>
        <dbReference type="ARBA" id="ARBA00005163"/>
    </source>
</evidence>
<keyword evidence="11" id="KW-0349">Heme</keyword>
<keyword evidence="8" id="KW-1003">Cell membrane</keyword>
<keyword evidence="15 18" id="KW-1133">Transmembrane helix</keyword>
<dbReference type="EMBL" id="LWQT01000055">
    <property type="protein sequence ID" value="OAN50127.1"/>
    <property type="molecule type" value="Genomic_DNA"/>
</dbReference>
<comment type="function">
    <text evidence="2">Membrane-anchoring subunit of succinate dehydrogenase (SDH).</text>
</comment>
<keyword evidence="10" id="KW-0816">Tricarboxylic acid cycle</keyword>
<dbReference type="GO" id="GO:0005886">
    <property type="term" value="C:plasma membrane"/>
    <property type="evidence" value="ECO:0007669"/>
    <property type="project" value="UniProtKB-SubCell"/>
</dbReference>
<dbReference type="Gene3D" id="1.20.1300.10">
    <property type="entry name" value="Fumarate reductase/succinate dehydrogenase, transmembrane subunit"/>
    <property type="match status" value="1"/>
</dbReference>
<dbReference type="GO" id="GO:0006099">
    <property type="term" value="P:tricarboxylic acid cycle"/>
    <property type="evidence" value="ECO:0007669"/>
    <property type="project" value="UniProtKB-UniPathway"/>
</dbReference>
<reference evidence="19 20" key="1">
    <citation type="submission" date="2016-04" db="EMBL/GenBank/DDBJ databases">
        <title>Draft genome sequence of freshwater magnetotactic bacteria Magnetospirillum marisnigri SP-1 and Magnetospirillum moscoviense BB-1.</title>
        <authorList>
            <person name="Koziaeva V."/>
            <person name="Dziuba M.V."/>
            <person name="Ivanov T.M."/>
            <person name="Kuznetsov B."/>
            <person name="Grouzdev D.S."/>
        </authorList>
    </citation>
    <scope>NUCLEOTIDE SEQUENCE [LARGE SCALE GENOMIC DNA]</scope>
    <source>
        <strain evidence="19 20">SP-1</strain>
    </source>
</reference>
<dbReference type="UniPathway" id="UPA00223"/>
<evidence type="ECO:0000256" key="6">
    <source>
        <dbReference type="ARBA" id="ARBA00019425"/>
    </source>
</evidence>
<dbReference type="RefSeq" id="WP_068492387.1">
    <property type="nucleotide sequence ID" value="NZ_LWQT01000055.1"/>
</dbReference>
<comment type="subcellular location">
    <subcellularLocation>
        <location evidence="3">Cell inner membrane</location>
        <topology evidence="3">Multi-pass membrane protein</topology>
    </subcellularLocation>
</comment>
<keyword evidence="13" id="KW-0479">Metal-binding</keyword>
<dbReference type="InterPro" id="IPR000701">
    <property type="entry name" value="SuccDH_FuR_B_TM-su"/>
</dbReference>
<dbReference type="GO" id="GO:0020037">
    <property type="term" value="F:heme binding"/>
    <property type="evidence" value="ECO:0007669"/>
    <property type="project" value="InterPro"/>
</dbReference>
<comment type="cofactor">
    <cofactor evidence="1">
        <name>heme</name>
        <dbReference type="ChEBI" id="CHEBI:30413"/>
    </cofactor>
</comment>
<dbReference type="Pfam" id="PF01127">
    <property type="entry name" value="Sdh_cyt"/>
    <property type="match status" value="1"/>
</dbReference>
<keyword evidence="20" id="KW-1185">Reference proteome</keyword>
<keyword evidence="16" id="KW-0408">Iron</keyword>
<keyword evidence="7" id="KW-0813">Transport</keyword>
<evidence type="ECO:0000256" key="8">
    <source>
        <dbReference type="ARBA" id="ARBA00022475"/>
    </source>
</evidence>
<evidence type="ECO:0000256" key="16">
    <source>
        <dbReference type="ARBA" id="ARBA00023004"/>
    </source>
</evidence>
<evidence type="ECO:0000256" key="11">
    <source>
        <dbReference type="ARBA" id="ARBA00022617"/>
    </source>
</evidence>
<dbReference type="PANTHER" id="PTHR38689:SF1">
    <property type="entry name" value="SUCCINATE DEHYDROGENASE HYDROPHOBIC MEMBRANE ANCHOR SUBUNIT"/>
    <property type="match status" value="1"/>
</dbReference>
<feature type="transmembrane region" description="Helical" evidence="18">
    <location>
        <begin position="98"/>
        <end position="120"/>
    </location>
</feature>
<feature type="transmembrane region" description="Helical" evidence="18">
    <location>
        <begin position="28"/>
        <end position="47"/>
    </location>
</feature>
<evidence type="ECO:0000313" key="20">
    <source>
        <dbReference type="Proteomes" id="UP000078428"/>
    </source>
</evidence>
<evidence type="ECO:0000256" key="12">
    <source>
        <dbReference type="ARBA" id="ARBA00022692"/>
    </source>
</evidence>
<dbReference type="GO" id="GO:0009055">
    <property type="term" value="F:electron transfer activity"/>
    <property type="evidence" value="ECO:0007669"/>
    <property type="project" value="TreeGrafter"/>
</dbReference>
<evidence type="ECO:0000256" key="1">
    <source>
        <dbReference type="ARBA" id="ARBA00001971"/>
    </source>
</evidence>
<dbReference type="Proteomes" id="UP000078428">
    <property type="component" value="Unassembled WGS sequence"/>
</dbReference>
<dbReference type="GO" id="GO:0046872">
    <property type="term" value="F:metal ion binding"/>
    <property type="evidence" value="ECO:0007669"/>
    <property type="project" value="UniProtKB-KW"/>
</dbReference>
<evidence type="ECO:0000256" key="14">
    <source>
        <dbReference type="ARBA" id="ARBA00022982"/>
    </source>
</evidence>
<accession>A0A178MQ25</accession>
<comment type="subunit">
    <text evidence="5">Part of an enzyme complex containing four subunits: a flavoprotein, an iron-sulfur protein, plus two membrane-anchoring proteins, SdhC and SdhD.</text>
</comment>
<dbReference type="CDD" id="cd03495">
    <property type="entry name" value="SQR_TypeC_SdhD_like"/>
    <property type="match status" value="1"/>
</dbReference>
<dbReference type="SUPFAM" id="SSF81343">
    <property type="entry name" value="Fumarate reductase respiratory complex transmembrane subunits"/>
    <property type="match status" value="1"/>
</dbReference>
<feature type="transmembrane region" description="Helical" evidence="18">
    <location>
        <begin position="67"/>
        <end position="86"/>
    </location>
</feature>
<gene>
    <name evidence="19" type="ORF">A6A04_01585</name>
</gene>
<dbReference type="OrthoDB" id="9809280at2"/>
<proteinExistence type="predicted"/>
<protein>
    <recommendedName>
        <fullName evidence="6">Succinate dehydrogenase hydrophobic membrane anchor subunit</fullName>
    </recommendedName>
</protein>
<evidence type="ECO:0000256" key="13">
    <source>
        <dbReference type="ARBA" id="ARBA00022723"/>
    </source>
</evidence>
<dbReference type="PANTHER" id="PTHR38689">
    <property type="entry name" value="SUCCINATE DEHYDROGENASE HYDROPHOBIC MEMBRANE ANCHOR SUBUNIT"/>
    <property type="match status" value="1"/>
</dbReference>
<evidence type="ECO:0000256" key="5">
    <source>
        <dbReference type="ARBA" id="ARBA00011558"/>
    </source>
</evidence>
<evidence type="ECO:0000256" key="2">
    <source>
        <dbReference type="ARBA" id="ARBA00004050"/>
    </source>
</evidence>
<dbReference type="GO" id="GO:0017004">
    <property type="term" value="P:cytochrome complex assembly"/>
    <property type="evidence" value="ECO:0007669"/>
    <property type="project" value="TreeGrafter"/>
</dbReference>
<keyword evidence="12 18" id="KW-0812">Transmembrane</keyword>
<keyword evidence="9" id="KW-0997">Cell inner membrane</keyword>
<evidence type="ECO:0000256" key="7">
    <source>
        <dbReference type="ARBA" id="ARBA00022448"/>
    </source>
</evidence>
<evidence type="ECO:0000313" key="19">
    <source>
        <dbReference type="EMBL" id="OAN50127.1"/>
    </source>
</evidence>
<sequence>MSLKSALGRARGLGSAKEGAGHFWGQRVSAIFLIPLSLWFVTAVIGLSRVDYAGVKAWFASPGNSALMLLTVLSVLYHAHLGLQTVIEDYVHCEAKKLVSLIAMKFAVAFLAVFMTVSILKVAVGV</sequence>
<evidence type="ECO:0000256" key="15">
    <source>
        <dbReference type="ARBA" id="ARBA00022989"/>
    </source>
</evidence>
<evidence type="ECO:0000256" key="18">
    <source>
        <dbReference type="SAM" id="Phobius"/>
    </source>
</evidence>
<evidence type="ECO:0000256" key="3">
    <source>
        <dbReference type="ARBA" id="ARBA00004429"/>
    </source>
</evidence>
<dbReference type="AlphaFoldDB" id="A0A178MQ25"/>
<dbReference type="InterPro" id="IPR014312">
    <property type="entry name" value="Succ_DH_anchor"/>
</dbReference>
<comment type="pathway">
    <text evidence="4">Carbohydrate metabolism; tricarboxylic acid cycle.</text>
</comment>
<keyword evidence="14" id="KW-0249">Electron transport</keyword>
<keyword evidence="17 18" id="KW-0472">Membrane</keyword>
<comment type="caution">
    <text evidence="19">The sequence shown here is derived from an EMBL/GenBank/DDBJ whole genome shotgun (WGS) entry which is preliminary data.</text>
</comment>
<evidence type="ECO:0000256" key="10">
    <source>
        <dbReference type="ARBA" id="ARBA00022532"/>
    </source>
</evidence>
<name>A0A178MQ25_9PROT</name>